<dbReference type="GO" id="GO:0016042">
    <property type="term" value="P:lipid catabolic process"/>
    <property type="evidence" value="ECO:0007669"/>
    <property type="project" value="UniProtKB-KW"/>
</dbReference>
<dbReference type="Proteomes" id="UP000758155">
    <property type="component" value="Unassembled WGS sequence"/>
</dbReference>
<evidence type="ECO:0000256" key="1">
    <source>
        <dbReference type="RuleBase" id="RU361133"/>
    </source>
</evidence>
<dbReference type="InterPro" id="IPR017946">
    <property type="entry name" value="PLC-like_Pdiesterase_TIM-brl"/>
</dbReference>
<feature type="region of interest" description="Disordered" evidence="2">
    <location>
        <begin position="555"/>
        <end position="574"/>
    </location>
</feature>
<protein>
    <recommendedName>
        <fullName evidence="1">Phosphoinositide phospholipase C</fullName>
        <ecNumber evidence="1">3.1.4.11</ecNumber>
    </recommendedName>
</protein>
<dbReference type="EC" id="3.1.4.11" evidence="1"/>
<dbReference type="PROSITE" id="PS50007">
    <property type="entry name" value="PIPLC_X_DOMAIN"/>
    <property type="match status" value="1"/>
</dbReference>
<feature type="region of interest" description="Disordered" evidence="2">
    <location>
        <begin position="1"/>
        <end position="31"/>
    </location>
</feature>
<comment type="caution">
    <text evidence="4">The sequence shown here is derived from an EMBL/GenBank/DDBJ whole genome shotgun (WGS) entry which is preliminary data.</text>
</comment>
<dbReference type="PANTHER" id="PTHR10336">
    <property type="entry name" value="PHOSPHOINOSITIDE-SPECIFIC PHOSPHOLIPASE C FAMILY PROTEIN"/>
    <property type="match status" value="1"/>
</dbReference>
<dbReference type="PROSITE" id="PS50008">
    <property type="entry name" value="PIPLC_Y_DOMAIN"/>
    <property type="match status" value="1"/>
</dbReference>
<dbReference type="GO" id="GO:0004435">
    <property type="term" value="F:phosphatidylinositol-4,5-bisphosphate phospholipase C activity"/>
    <property type="evidence" value="ECO:0007669"/>
    <property type="project" value="UniProtKB-EC"/>
</dbReference>
<dbReference type="InterPro" id="IPR001192">
    <property type="entry name" value="PI-PLC_fam"/>
</dbReference>
<feature type="compositionally biased region" description="Basic and acidic residues" evidence="2">
    <location>
        <begin position="1"/>
        <end position="11"/>
    </location>
</feature>
<dbReference type="SMART" id="SM00148">
    <property type="entry name" value="PLCXc"/>
    <property type="match status" value="1"/>
</dbReference>
<comment type="catalytic activity">
    <reaction evidence="1">
        <text>a 1,2-diacyl-sn-glycero-3-phospho-(1D-myo-inositol-4,5-bisphosphate) + H2O = 1D-myo-inositol 1,4,5-trisphosphate + a 1,2-diacyl-sn-glycerol + H(+)</text>
        <dbReference type="Rhea" id="RHEA:33179"/>
        <dbReference type="ChEBI" id="CHEBI:15377"/>
        <dbReference type="ChEBI" id="CHEBI:15378"/>
        <dbReference type="ChEBI" id="CHEBI:17815"/>
        <dbReference type="ChEBI" id="CHEBI:58456"/>
        <dbReference type="ChEBI" id="CHEBI:203600"/>
        <dbReference type="EC" id="3.1.4.11"/>
    </reaction>
</comment>
<keyword evidence="5" id="KW-1185">Reference proteome</keyword>
<dbReference type="Pfam" id="PF00387">
    <property type="entry name" value="PI-PLC-Y"/>
    <property type="match status" value="1"/>
</dbReference>
<feature type="region of interest" description="Disordered" evidence="2">
    <location>
        <begin position="163"/>
        <end position="187"/>
    </location>
</feature>
<sequence length="707" mass="78476">MEAKIASKDPKLGTPKTDQPQLQAGGGTAAAATKAREVDDLSALTVKYLRTLYDEISTRYNLATPEGQIQWLTQEQQCSGEDAQLLKDGSFSHFADYFLSGSANVMGPPPAIDESYPLSNYFISSSHNTYLTGNQLSSDSSTDAYKNVLLRGCRCVEIDVWDGEPPSSSSSEDEAERVGQSKVPKEKSKLGIRERLAMRLRGKSVGKDDESKREETAPTYKGEEKVTPWRGDVTYRAEPKVYHGYTLTSEMTFREVCATIRDYAFAASNLPLIVSLEVHAGPQQQEIMVELMTEYWRDMLVDVPLDPSQPLETATLPTLKELERKILVKVKRGHSKPTVITTSNPTTLQAPAPELQKTDSTNSVPSSASDDELPDGQKKPPKAKVIESLARLGVYCGGYSYKSLSAPEASIPTHVFSLSEKTLMEVHETEPEVLFHHNKHFFMRAYPKGLRVNSGNLNPSVFWRAGVQIVALNWQRWDGGMMQNEAMFAGTGGWVLKPEGYRSISNAATQKHAIEHHNLDLSIEFLAGQNIPLPPEEEDPKDFKPYIKVELHVEKHEEREGEPIPGNGRGSKAEYKKKTRTYRTTDPDFGREVVSFNGVYGVTEELTFVRFKVMDDERLSDDLAASFPKVAGLQKVQSFDTTVTPVASSRTFITPPHTISTILHTNCTQKMCVNTVNLTIRTKTTAPGLHTNATLATHIIVIVTTWS</sequence>
<evidence type="ECO:0000259" key="3">
    <source>
        <dbReference type="PROSITE" id="PS50008"/>
    </source>
</evidence>
<dbReference type="InterPro" id="IPR035892">
    <property type="entry name" value="C2_domain_sf"/>
</dbReference>
<dbReference type="Gene3D" id="3.20.20.190">
    <property type="entry name" value="Phosphatidylinositol (PI) phosphodiesterase"/>
    <property type="match status" value="1"/>
</dbReference>
<dbReference type="EMBL" id="SWKV01000004">
    <property type="protein sequence ID" value="KAF3046357.1"/>
    <property type="molecule type" value="Genomic_DNA"/>
</dbReference>
<feature type="region of interest" description="Disordered" evidence="2">
    <location>
        <begin position="201"/>
        <end position="224"/>
    </location>
</feature>
<accession>A0A9P5C5R8</accession>
<dbReference type="SMART" id="SM00149">
    <property type="entry name" value="PLCYc"/>
    <property type="match status" value="1"/>
</dbReference>
<dbReference type="InterPro" id="IPR001711">
    <property type="entry name" value="PLipase_C_Pinositol-sp_Y"/>
</dbReference>
<dbReference type="AlphaFoldDB" id="A0A9P5C5R8"/>
<dbReference type="SUPFAM" id="SSF51695">
    <property type="entry name" value="PLC-like phosphodiesterases"/>
    <property type="match status" value="1"/>
</dbReference>
<dbReference type="Pfam" id="PF00388">
    <property type="entry name" value="PI-PLC-X"/>
    <property type="match status" value="1"/>
</dbReference>
<organism evidence="4 5">
    <name type="scientific">Didymella heteroderae</name>
    <dbReference type="NCBI Taxonomy" id="1769908"/>
    <lineage>
        <taxon>Eukaryota</taxon>
        <taxon>Fungi</taxon>
        <taxon>Dikarya</taxon>
        <taxon>Ascomycota</taxon>
        <taxon>Pezizomycotina</taxon>
        <taxon>Dothideomycetes</taxon>
        <taxon>Pleosporomycetidae</taxon>
        <taxon>Pleosporales</taxon>
        <taxon>Pleosporineae</taxon>
        <taxon>Didymellaceae</taxon>
        <taxon>Didymella</taxon>
    </lineage>
</organism>
<feature type="compositionally biased region" description="Basic and acidic residues" evidence="2">
    <location>
        <begin position="176"/>
        <end position="187"/>
    </location>
</feature>
<feature type="compositionally biased region" description="Polar residues" evidence="2">
    <location>
        <begin position="338"/>
        <end position="349"/>
    </location>
</feature>
<dbReference type="GO" id="GO:0048015">
    <property type="term" value="P:phosphatidylinositol-mediated signaling"/>
    <property type="evidence" value="ECO:0007669"/>
    <property type="project" value="TreeGrafter"/>
</dbReference>
<feature type="domain" description="PI-PLC Y-box" evidence="3">
    <location>
        <begin position="389"/>
        <end position="502"/>
    </location>
</feature>
<feature type="compositionally biased region" description="Basic and acidic residues" evidence="2">
    <location>
        <begin position="205"/>
        <end position="224"/>
    </location>
</feature>
<reference evidence="4" key="1">
    <citation type="submission" date="2019-04" db="EMBL/GenBank/DDBJ databases">
        <title>Sequencing of skin fungus with MAO and IRED activity.</title>
        <authorList>
            <person name="Marsaioli A.J."/>
            <person name="Bonatto J.M.C."/>
            <person name="Reis Junior O."/>
        </authorList>
    </citation>
    <scope>NUCLEOTIDE SEQUENCE</scope>
    <source>
        <strain evidence="4">28M1</strain>
    </source>
</reference>
<name>A0A9P5C5R8_9PLEO</name>
<dbReference type="CDD" id="cd08598">
    <property type="entry name" value="PI-PLC1c_yeast"/>
    <property type="match status" value="1"/>
</dbReference>
<gene>
    <name evidence="4" type="ORF">E8E12_004499</name>
</gene>
<evidence type="ECO:0000256" key="2">
    <source>
        <dbReference type="SAM" id="MobiDB-lite"/>
    </source>
</evidence>
<dbReference type="OrthoDB" id="269822at2759"/>
<dbReference type="PRINTS" id="PR00390">
    <property type="entry name" value="PHPHLIPASEC"/>
</dbReference>
<dbReference type="GO" id="GO:0051209">
    <property type="term" value="P:release of sequestered calcium ion into cytosol"/>
    <property type="evidence" value="ECO:0007669"/>
    <property type="project" value="TreeGrafter"/>
</dbReference>
<keyword evidence="1" id="KW-0442">Lipid degradation</keyword>
<evidence type="ECO:0000313" key="5">
    <source>
        <dbReference type="Proteomes" id="UP000758155"/>
    </source>
</evidence>
<proteinExistence type="predicted"/>
<evidence type="ECO:0000313" key="4">
    <source>
        <dbReference type="EMBL" id="KAF3046357.1"/>
    </source>
</evidence>
<feature type="compositionally biased region" description="Polar residues" evidence="2">
    <location>
        <begin position="358"/>
        <end position="368"/>
    </location>
</feature>
<keyword evidence="1" id="KW-0378">Hydrolase</keyword>
<dbReference type="InterPro" id="IPR000909">
    <property type="entry name" value="PLipase_C_PInositol-sp_X_dom"/>
</dbReference>
<dbReference type="PANTHER" id="PTHR10336:SF82">
    <property type="entry name" value="PHOSPHOINOSITIDE PHOSPHOLIPASE C"/>
    <property type="match status" value="1"/>
</dbReference>
<dbReference type="Gene3D" id="2.60.40.150">
    <property type="entry name" value="C2 domain"/>
    <property type="match status" value="1"/>
</dbReference>
<feature type="region of interest" description="Disordered" evidence="2">
    <location>
        <begin position="337"/>
        <end position="382"/>
    </location>
</feature>
<keyword evidence="1" id="KW-0443">Lipid metabolism</keyword>